<evidence type="ECO:0000256" key="1">
    <source>
        <dbReference type="SAM" id="MobiDB-lite"/>
    </source>
</evidence>
<keyword evidence="4" id="KW-1185">Reference proteome</keyword>
<comment type="caution">
    <text evidence="3">The sequence shown here is derived from an EMBL/GenBank/DDBJ whole genome shotgun (WGS) entry which is preliminary data.</text>
</comment>
<feature type="signal peptide" evidence="2">
    <location>
        <begin position="1"/>
        <end position="29"/>
    </location>
</feature>
<protein>
    <submittedName>
        <fullName evidence="3">Uncharacterized protein</fullName>
    </submittedName>
</protein>
<evidence type="ECO:0000313" key="3">
    <source>
        <dbReference type="EMBL" id="KAH9325530.1"/>
    </source>
</evidence>
<name>A0AA38GRL0_TAXCH</name>
<gene>
    <name evidence="3" type="ORF">KI387_005708</name>
</gene>
<evidence type="ECO:0000313" key="4">
    <source>
        <dbReference type="Proteomes" id="UP000824469"/>
    </source>
</evidence>
<evidence type="ECO:0000256" key="2">
    <source>
        <dbReference type="SAM" id="SignalP"/>
    </source>
</evidence>
<dbReference type="OMA" id="DVQNSHT"/>
<feature type="chain" id="PRO_5041429962" evidence="2">
    <location>
        <begin position="30"/>
        <end position="129"/>
    </location>
</feature>
<dbReference type="Proteomes" id="UP000824469">
    <property type="component" value="Unassembled WGS sequence"/>
</dbReference>
<sequence>MGLTATMIAVGCIHLSLLMLLAAATSCGAGDCSKHAAVFPTTEAANPKHNAPARKDVHYERSNSKENSMARKSKGLPYSTAMDLKKTMAATKSSSRPVNGGSDYRSHGDYDSYDPAPTLVKPPNKLIPN</sequence>
<dbReference type="AlphaFoldDB" id="A0AA38GRL0"/>
<dbReference type="EMBL" id="JAHRHJ020000002">
    <property type="protein sequence ID" value="KAH9325530.1"/>
    <property type="molecule type" value="Genomic_DNA"/>
</dbReference>
<proteinExistence type="predicted"/>
<accession>A0AA38GRL0</accession>
<reference evidence="3 4" key="1">
    <citation type="journal article" date="2021" name="Nat. Plants">
        <title>The Taxus genome provides insights into paclitaxel biosynthesis.</title>
        <authorList>
            <person name="Xiong X."/>
            <person name="Gou J."/>
            <person name="Liao Q."/>
            <person name="Li Y."/>
            <person name="Zhou Q."/>
            <person name="Bi G."/>
            <person name="Li C."/>
            <person name="Du R."/>
            <person name="Wang X."/>
            <person name="Sun T."/>
            <person name="Guo L."/>
            <person name="Liang H."/>
            <person name="Lu P."/>
            <person name="Wu Y."/>
            <person name="Zhang Z."/>
            <person name="Ro D.K."/>
            <person name="Shang Y."/>
            <person name="Huang S."/>
            <person name="Yan J."/>
        </authorList>
    </citation>
    <scope>NUCLEOTIDE SEQUENCE [LARGE SCALE GENOMIC DNA]</scope>
    <source>
        <strain evidence="3">Ta-2019</strain>
    </source>
</reference>
<organism evidence="3 4">
    <name type="scientific">Taxus chinensis</name>
    <name type="common">Chinese yew</name>
    <name type="synonym">Taxus wallichiana var. chinensis</name>
    <dbReference type="NCBI Taxonomy" id="29808"/>
    <lineage>
        <taxon>Eukaryota</taxon>
        <taxon>Viridiplantae</taxon>
        <taxon>Streptophyta</taxon>
        <taxon>Embryophyta</taxon>
        <taxon>Tracheophyta</taxon>
        <taxon>Spermatophyta</taxon>
        <taxon>Pinopsida</taxon>
        <taxon>Pinidae</taxon>
        <taxon>Conifers II</taxon>
        <taxon>Cupressales</taxon>
        <taxon>Taxaceae</taxon>
        <taxon>Taxus</taxon>
    </lineage>
</organism>
<keyword evidence="2" id="KW-0732">Signal</keyword>
<feature type="compositionally biased region" description="Basic and acidic residues" evidence="1">
    <location>
        <begin position="53"/>
        <end position="64"/>
    </location>
</feature>
<feature type="region of interest" description="Disordered" evidence="1">
    <location>
        <begin position="43"/>
        <end position="129"/>
    </location>
</feature>